<gene>
    <name evidence="1" type="primary">BMT2</name>
    <name evidence="1" type="ORF">GGI18_001043</name>
</gene>
<dbReference type="Proteomes" id="UP001140066">
    <property type="component" value="Unassembled WGS sequence"/>
</dbReference>
<keyword evidence="2" id="KW-1185">Reference proteome</keyword>
<dbReference type="EMBL" id="JANBUK010000128">
    <property type="protein sequence ID" value="KAJ2791564.1"/>
    <property type="molecule type" value="Genomic_DNA"/>
</dbReference>
<comment type="caution">
    <text evidence="1">The sequence shown here is derived from an EMBL/GenBank/DDBJ whole genome shotgun (WGS) entry which is preliminary data.</text>
</comment>
<dbReference type="EC" id="2.1.1.286" evidence="1"/>
<accession>A0ACC1KLJ2</accession>
<keyword evidence="1" id="KW-0808">Transferase</keyword>
<sequence length="356" mass="39605">MLSAISLITRLSPFDRHSSRRKGISALLTARGALHLNAARTCSSDTKPLSVSLPPIHVDGHEKVIINSQPLASLPLVGKLGKSSTETRRRINHFHTLIKEYSKLAALRAKAPALEIDERIELVEREMAQMGGLDWYQKASLLGQCKSRGGDTSRWLVPKLRDLDLHKKEGKLRLLDVGALSCLNYAKERAWIDVVPIDLNSQEPGIYQQDFLDIGKQANDGQTRAGEDEEDGDISHLFETPFDVICLSLVVNFIGDPVRRGDMLKQATRLLAPGGLLFLVLPLSCVTNSRYLDDERLLAIAQHLGLEKLHMHHTAKLAHYLYRLSSSATKSTEDDGQFKKKMLHSAPGRNNFSIVI</sequence>
<evidence type="ECO:0000313" key="2">
    <source>
        <dbReference type="Proteomes" id="UP001140066"/>
    </source>
</evidence>
<keyword evidence="1" id="KW-0489">Methyltransferase</keyword>
<name>A0ACC1KLJ2_9FUNG</name>
<reference evidence="1" key="1">
    <citation type="submission" date="2022-07" db="EMBL/GenBank/DDBJ databases">
        <title>Phylogenomic reconstructions and comparative analyses of Kickxellomycotina fungi.</title>
        <authorList>
            <person name="Reynolds N.K."/>
            <person name="Stajich J.E."/>
            <person name="Barry K."/>
            <person name="Grigoriev I.V."/>
            <person name="Crous P."/>
            <person name="Smith M.E."/>
        </authorList>
    </citation>
    <scope>NUCLEOTIDE SEQUENCE</scope>
    <source>
        <strain evidence="1">BCRC 34191</strain>
    </source>
</reference>
<evidence type="ECO:0000313" key="1">
    <source>
        <dbReference type="EMBL" id="KAJ2791564.1"/>
    </source>
</evidence>
<organism evidence="1 2">
    <name type="scientific">Coemansia linderi</name>
    <dbReference type="NCBI Taxonomy" id="2663919"/>
    <lineage>
        <taxon>Eukaryota</taxon>
        <taxon>Fungi</taxon>
        <taxon>Fungi incertae sedis</taxon>
        <taxon>Zoopagomycota</taxon>
        <taxon>Kickxellomycotina</taxon>
        <taxon>Kickxellomycetes</taxon>
        <taxon>Kickxellales</taxon>
        <taxon>Kickxellaceae</taxon>
        <taxon>Coemansia</taxon>
    </lineage>
</organism>
<proteinExistence type="predicted"/>
<protein>
    <submittedName>
        <fullName evidence="1">25S rRNA (Adenine2142-N1)-methyltransferase</fullName>
        <ecNumber evidence="1">2.1.1.286</ecNumber>
    </submittedName>
</protein>